<proteinExistence type="predicted"/>
<dbReference type="InterPro" id="IPR016024">
    <property type="entry name" value="ARM-type_fold"/>
</dbReference>
<dbReference type="Gene3D" id="1.25.10.10">
    <property type="entry name" value="Leucine-rich Repeat Variant"/>
    <property type="match status" value="1"/>
</dbReference>
<organism evidence="2 3">
    <name type="scientific">Globisporangium ultimum (strain ATCC 200006 / CBS 805.95 / DAOM BR144)</name>
    <name type="common">Pythium ultimum</name>
    <dbReference type="NCBI Taxonomy" id="431595"/>
    <lineage>
        <taxon>Eukaryota</taxon>
        <taxon>Sar</taxon>
        <taxon>Stramenopiles</taxon>
        <taxon>Oomycota</taxon>
        <taxon>Peronosporomycetes</taxon>
        <taxon>Pythiales</taxon>
        <taxon>Pythiaceae</taxon>
        <taxon>Globisporangium</taxon>
    </lineage>
</organism>
<evidence type="ECO:0000256" key="1">
    <source>
        <dbReference type="SAM" id="MobiDB-lite"/>
    </source>
</evidence>
<dbReference type="EMBL" id="GL376633">
    <property type="status" value="NOT_ANNOTATED_CDS"/>
    <property type="molecule type" value="Genomic_DNA"/>
</dbReference>
<name>K3WKJ2_GLOUD</name>
<sequence>MERGDEARSHDDAGHHEEDDRQRAPSPKTAADAAAPKDASKPKYRTIGLDDEPDQLQYRSMAKTIAATGPPAFGRSLMHEGLGGMPMAFASGVKKMGGAPAFTTGIKKSEAAPSFGVRVDRTKYVGVAPRDLPPPPFRLEMHTHFHAKLEAIQRVCSVVGRKLCELDTDFEFKSEKCKWKVEYRRNGGAQRVQLNILIFKTNKEYVVEVQRREGDITALMHLYGELKTFFKRNQLLVEKTQPGAGVKRPAPKTTVPKTALTTENLRDGVLAIKGLLESKYVDTQIQGVLGAISLSAQDEANARPEMAVLIPHLVALGQSKNSNVARLVGVALSRLCDHPECRQAFVASKGWQFIVDCAAGGPDVNPEVQRESLHVVESLCPLYHDELAKAANASKVLQLVQEWQSIEDPRLKKHACNAYRALKDAGVIA</sequence>
<dbReference type="eggNOG" id="ENOG502QWQV">
    <property type="taxonomic scope" value="Eukaryota"/>
</dbReference>
<evidence type="ECO:0000313" key="2">
    <source>
        <dbReference type="EnsemblProtists" id="PYU1_T005484"/>
    </source>
</evidence>
<evidence type="ECO:0000313" key="3">
    <source>
        <dbReference type="Proteomes" id="UP000019132"/>
    </source>
</evidence>
<dbReference type="InParanoid" id="K3WKJ2"/>
<reference evidence="3" key="1">
    <citation type="journal article" date="2010" name="Genome Biol.">
        <title>Genome sequence of the necrotrophic plant pathogen Pythium ultimum reveals original pathogenicity mechanisms and effector repertoire.</title>
        <authorList>
            <person name="Levesque C.A."/>
            <person name="Brouwer H."/>
            <person name="Cano L."/>
            <person name="Hamilton J.P."/>
            <person name="Holt C."/>
            <person name="Huitema E."/>
            <person name="Raffaele S."/>
            <person name="Robideau G.P."/>
            <person name="Thines M."/>
            <person name="Win J."/>
            <person name="Zerillo M.M."/>
            <person name="Beakes G.W."/>
            <person name="Boore J.L."/>
            <person name="Busam D."/>
            <person name="Dumas B."/>
            <person name="Ferriera S."/>
            <person name="Fuerstenberg S.I."/>
            <person name="Gachon C.M."/>
            <person name="Gaulin E."/>
            <person name="Govers F."/>
            <person name="Grenville-Briggs L."/>
            <person name="Horner N."/>
            <person name="Hostetler J."/>
            <person name="Jiang R.H."/>
            <person name="Johnson J."/>
            <person name="Krajaejun T."/>
            <person name="Lin H."/>
            <person name="Meijer H.J."/>
            <person name="Moore B."/>
            <person name="Morris P."/>
            <person name="Phuntmart V."/>
            <person name="Puiu D."/>
            <person name="Shetty J."/>
            <person name="Stajich J.E."/>
            <person name="Tripathy S."/>
            <person name="Wawra S."/>
            <person name="van West P."/>
            <person name="Whitty B.R."/>
            <person name="Coutinho P.M."/>
            <person name="Henrissat B."/>
            <person name="Martin F."/>
            <person name="Thomas P.D."/>
            <person name="Tyler B.M."/>
            <person name="De Vries R.P."/>
            <person name="Kamoun S."/>
            <person name="Yandell M."/>
            <person name="Tisserat N."/>
            <person name="Buell C.R."/>
        </authorList>
    </citation>
    <scope>NUCLEOTIDE SEQUENCE</scope>
    <source>
        <strain evidence="3">DAOM:BR144</strain>
    </source>
</reference>
<keyword evidence="3" id="KW-1185">Reference proteome</keyword>
<accession>K3WKJ2</accession>
<dbReference type="HOGENOM" id="CLU_058141_0_0_1"/>
<dbReference type="InterPro" id="IPR011989">
    <property type="entry name" value="ARM-like"/>
</dbReference>
<dbReference type="EnsemblProtists" id="PYU1_T005484">
    <property type="protein sequence ID" value="PYU1_T005484"/>
    <property type="gene ID" value="PYU1_G005473"/>
</dbReference>
<feature type="region of interest" description="Disordered" evidence="1">
    <location>
        <begin position="1"/>
        <end position="52"/>
    </location>
</feature>
<dbReference type="SUPFAM" id="SSF48371">
    <property type="entry name" value="ARM repeat"/>
    <property type="match status" value="1"/>
</dbReference>
<dbReference type="OMA" id="VQEWQKI"/>
<reference evidence="2" key="3">
    <citation type="submission" date="2015-02" db="UniProtKB">
        <authorList>
            <consortium name="EnsemblProtists"/>
        </authorList>
    </citation>
    <scope>IDENTIFICATION</scope>
    <source>
        <strain evidence="2">DAOM BR144</strain>
    </source>
</reference>
<reference evidence="3" key="2">
    <citation type="submission" date="2010-04" db="EMBL/GenBank/DDBJ databases">
        <authorList>
            <person name="Buell R."/>
            <person name="Hamilton J."/>
            <person name="Hostetler J."/>
        </authorList>
    </citation>
    <scope>NUCLEOTIDE SEQUENCE [LARGE SCALE GENOMIC DNA]</scope>
    <source>
        <strain evidence="3">DAOM:BR144</strain>
    </source>
</reference>
<feature type="compositionally biased region" description="Basic and acidic residues" evidence="1">
    <location>
        <begin position="1"/>
        <end position="23"/>
    </location>
</feature>
<dbReference type="AlphaFoldDB" id="K3WKJ2"/>
<feature type="compositionally biased region" description="Low complexity" evidence="1">
    <location>
        <begin position="24"/>
        <end position="37"/>
    </location>
</feature>
<protein>
    <submittedName>
        <fullName evidence="2">Uncharacterized protein</fullName>
    </submittedName>
</protein>
<dbReference type="Proteomes" id="UP000019132">
    <property type="component" value="Unassembled WGS sequence"/>
</dbReference>
<dbReference type="VEuPathDB" id="FungiDB:PYU1_G005473"/>